<feature type="region of interest" description="Disordered" evidence="6">
    <location>
        <begin position="502"/>
        <end position="540"/>
    </location>
</feature>
<feature type="transmembrane region" description="Helical" evidence="7">
    <location>
        <begin position="252"/>
        <end position="273"/>
    </location>
</feature>
<protein>
    <submittedName>
        <fullName evidence="8">Uncharacterized protein</fullName>
    </submittedName>
</protein>
<keyword evidence="5 7" id="KW-0472">Membrane</keyword>
<dbReference type="EMBL" id="HBEC01011755">
    <property type="protein sequence ID" value="CAD8285356.1"/>
    <property type="molecule type" value="Transcribed_RNA"/>
</dbReference>
<evidence type="ECO:0000256" key="1">
    <source>
        <dbReference type="ARBA" id="ARBA00004141"/>
    </source>
</evidence>
<feature type="transmembrane region" description="Helical" evidence="7">
    <location>
        <begin position="224"/>
        <end position="246"/>
    </location>
</feature>
<feature type="transmembrane region" description="Helical" evidence="7">
    <location>
        <begin position="43"/>
        <end position="64"/>
    </location>
</feature>
<evidence type="ECO:0000256" key="2">
    <source>
        <dbReference type="ARBA" id="ARBA00008333"/>
    </source>
</evidence>
<keyword evidence="3 7" id="KW-0812">Transmembrane</keyword>
<feature type="transmembrane region" description="Helical" evidence="7">
    <location>
        <begin position="84"/>
        <end position="103"/>
    </location>
</feature>
<accession>A0A7R9V698</accession>
<evidence type="ECO:0000256" key="6">
    <source>
        <dbReference type="SAM" id="MobiDB-lite"/>
    </source>
</evidence>
<evidence type="ECO:0000313" key="8">
    <source>
        <dbReference type="EMBL" id="CAD8285356.1"/>
    </source>
</evidence>
<reference evidence="8" key="1">
    <citation type="submission" date="2021-01" db="EMBL/GenBank/DDBJ databases">
        <authorList>
            <person name="Corre E."/>
            <person name="Pelletier E."/>
            <person name="Niang G."/>
            <person name="Scheremetjew M."/>
            <person name="Finn R."/>
            <person name="Kale V."/>
            <person name="Holt S."/>
            <person name="Cochrane G."/>
            <person name="Meng A."/>
            <person name="Brown T."/>
            <person name="Cohen L."/>
        </authorList>
    </citation>
    <scope>NUCLEOTIDE SEQUENCE</scope>
    <source>
        <strain evidence="8">CCMP219</strain>
    </source>
</reference>
<feature type="transmembrane region" description="Helical" evidence="7">
    <location>
        <begin position="12"/>
        <end position="31"/>
    </location>
</feature>
<dbReference type="PANTHER" id="PTHR31632">
    <property type="entry name" value="IRON TRANSPORTER FTH1"/>
    <property type="match status" value="1"/>
</dbReference>
<evidence type="ECO:0000256" key="4">
    <source>
        <dbReference type="ARBA" id="ARBA00022989"/>
    </source>
</evidence>
<comment type="subcellular location">
    <subcellularLocation>
        <location evidence="1">Membrane</location>
        <topology evidence="1">Multi-pass membrane protein</topology>
    </subcellularLocation>
</comment>
<evidence type="ECO:0000256" key="3">
    <source>
        <dbReference type="ARBA" id="ARBA00022692"/>
    </source>
</evidence>
<feature type="transmembrane region" description="Helical" evidence="7">
    <location>
        <begin position="423"/>
        <end position="442"/>
    </location>
</feature>
<feature type="transmembrane region" description="Helical" evidence="7">
    <location>
        <begin position="285"/>
        <end position="308"/>
    </location>
</feature>
<keyword evidence="4 7" id="KW-1133">Transmembrane helix</keyword>
<gene>
    <name evidence="8" type="ORF">CEUR00632_LOCUS5394</name>
</gene>
<evidence type="ECO:0000256" key="7">
    <source>
        <dbReference type="SAM" id="Phobius"/>
    </source>
</evidence>
<dbReference type="Pfam" id="PF03239">
    <property type="entry name" value="FTR1"/>
    <property type="match status" value="1"/>
</dbReference>
<dbReference type="AlphaFoldDB" id="A0A7R9V698"/>
<sequence length="597" mass="64525">MSTKYFNPVPMFILFRETIEASIVVSVLLTFLREVAPQLRRQVWWGVGLGVTVSLILAAVFAILYYEFQSNVFQGKNQMIFNGVIFWVAAIFVTYLAFAMLRYKGWEAKWKRKLAAKGYEAVANQKHIDSSDADSEVEMSERGAGDKLKEKLQEKLVSAGVVAKSSVVNTGNRVKSGACKAVNVVKDAFARDPPGAVDPDAPPKKPWYVAFPIWCKRMTSDYTMFLLVFFTILREGVEAVVFLFGIGNTSPAAIPISGVIGIICGLLLGFFIYYTGRTIKDIRYLLFFFAVVLFFIAAGATSNGAHLLMQGGMFGSYYIPAYPEVDPNTGAISNTLYGGEGQPPAPSADALAAGGFNDGDEVTVVISNTDDGYYYHLTTSQPWWQRPLWDICTCCSDIDTENYFLSLCSTLFGYRCAPCFIDAFFYLFYWFFVVALGLYKYYRRRLLDADWKHTRMLKQQAAEAEAAAATKALEAMKAGGPCTMCGKNAHAYAQGGEHGGETDMLLEGGKGGGRGSRDGNSMCGAEGTTVGGKPGKLQHLPEDLQSLPASALLPSPMGVVSPGSASGGEAGLASSASAATLLPHGAASLTQAPSGTL</sequence>
<organism evidence="8">
    <name type="scientific">Chlamydomonas euryale</name>
    <dbReference type="NCBI Taxonomy" id="1486919"/>
    <lineage>
        <taxon>Eukaryota</taxon>
        <taxon>Viridiplantae</taxon>
        <taxon>Chlorophyta</taxon>
        <taxon>core chlorophytes</taxon>
        <taxon>Chlorophyceae</taxon>
        <taxon>CS clade</taxon>
        <taxon>Chlamydomonadales</taxon>
        <taxon>Chlamydomonadaceae</taxon>
        <taxon>Chlamydomonas</taxon>
    </lineage>
</organism>
<proteinExistence type="inferred from homology"/>
<dbReference type="InterPro" id="IPR004923">
    <property type="entry name" value="FTR1/Fip1/EfeU"/>
</dbReference>
<name>A0A7R9V698_9CHLO</name>
<dbReference type="GO" id="GO:0015093">
    <property type="term" value="F:ferrous iron transmembrane transporter activity"/>
    <property type="evidence" value="ECO:0007669"/>
    <property type="project" value="TreeGrafter"/>
</dbReference>
<evidence type="ECO:0000256" key="5">
    <source>
        <dbReference type="ARBA" id="ARBA00023136"/>
    </source>
</evidence>
<dbReference type="GO" id="GO:0033573">
    <property type="term" value="C:high-affinity iron permease complex"/>
    <property type="evidence" value="ECO:0007669"/>
    <property type="project" value="InterPro"/>
</dbReference>
<comment type="similarity">
    <text evidence="2">Belongs to the oxidase-dependent Fe transporter (OFeT) (TC 9.A.10.1) family.</text>
</comment>
<dbReference type="PANTHER" id="PTHR31632:SF2">
    <property type="entry name" value="PLASMA MEMBRANE IRON PERMEASE"/>
    <property type="match status" value="1"/>
</dbReference>